<protein>
    <submittedName>
        <fullName evidence="2">Uncharacterized protein</fullName>
    </submittedName>
</protein>
<dbReference type="AlphaFoldDB" id="A0AAD6WVE9"/>
<accession>A0AAD6WVE9</accession>
<reference evidence="2" key="1">
    <citation type="submission" date="2023-03" db="EMBL/GenBank/DDBJ databases">
        <title>Massive genome expansion in bonnet fungi (Mycena s.s.) driven by repeated elements and novel gene families across ecological guilds.</title>
        <authorList>
            <consortium name="Lawrence Berkeley National Laboratory"/>
            <person name="Harder C.B."/>
            <person name="Miyauchi S."/>
            <person name="Viragh M."/>
            <person name="Kuo A."/>
            <person name="Thoen E."/>
            <person name="Andreopoulos B."/>
            <person name="Lu D."/>
            <person name="Skrede I."/>
            <person name="Drula E."/>
            <person name="Henrissat B."/>
            <person name="Morin E."/>
            <person name="Kohler A."/>
            <person name="Barry K."/>
            <person name="LaButti K."/>
            <person name="Morin E."/>
            <person name="Salamov A."/>
            <person name="Lipzen A."/>
            <person name="Mereny Z."/>
            <person name="Hegedus B."/>
            <person name="Baldrian P."/>
            <person name="Stursova M."/>
            <person name="Weitz H."/>
            <person name="Taylor A."/>
            <person name="Grigoriev I.V."/>
            <person name="Nagy L.G."/>
            <person name="Martin F."/>
            <person name="Kauserud H."/>
        </authorList>
    </citation>
    <scope>NUCLEOTIDE SEQUENCE</scope>
    <source>
        <strain evidence="2">CBHHK200</strain>
    </source>
</reference>
<evidence type="ECO:0000313" key="2">
    <source>
        <dbReference type="EMBL" id="KAJ7028778.1"/>
    </source>
</evidence>
<organism evidence="2 3">
    <name type="scientific">Mycena alexandri</name>
    <dbReference type="NCBI Taxonomy" id="1745969"/>
    <lineage>
        <taxon>Eukaryota</taxon>
        <taxon>Fungi</taxon>
        <taxon>Dikarya</taxon>
        <taxon>Basidiomycota</taxon>
        <taxon>Agaricomycotina</taxon>
        <taxon>Agaricomycetes</taxon>
        <taxon>Agaricomycetidae</taxon>
        <taxon>Agaricales</taxon>
        <taxon>Marasmiineae</taxon>
        <taxon>Mycenaceae</taxon>
        <taxon>Mycena</taxon>
    </lineage>
</organism>
<name>A0AAD6WVE9_9AGAR</name>
<evidence type="ECO:0000256" key="1">
    <source>
        <dbReference type="SAM" id="MobiDB-lite"/>
    </source>
</evidence>
<gene>
    <name evidence="2" type="ORF">C8F04DRAFT_1265737</name>
</gene>
<proteinExistence type="predicted"/>
<sequence length="76" mass="8627">MSPPLHNTHPVTRLPPAPPGYVSFKVQKTGTSGWWLYSRQSSALQNIPTGYSLDDALERLDTHTAMHDTWLHHCHH</sequence>
<dbReference type="Proteomes" id="UP001218188">
    <property type="component" value="Unassembled WGS sequence"/>
</dbReference>
<comment type="caution">
    <text evidence="2">The sequence shown here is derived from an EMBL/GenBank/DDBJ whole genome shotgun (WGS) entry which is preliminary data.</text>
</comment>
<feature type="region of interest" description="Disordered" evidence="1">
    <location>
        <begin position="1"/>
        <end position="20"/>
    </location>
</feature>
<keyword evidence="3" id="KW-1185">Reference proteome</keyword>
<evidence type="ECO:0000313" key="3">
    <source>
        <dbReference type="Proteomes" id="UP001218188"/>
    </source>
</evidence>
<dbReference type="EMBL" id="JARJCM010000109">
    <property type="protein sequence ID" value="KAJ7028778.1"/>
    <property type="molecule type" value="Genomic_DNA"/>
</dbReference>